<keyword evidence="6 9" id="KW-0418">Kinase</keyword>
<dbReference type="Gene3D" id="3.40.50.300">
    <property type="entry name" value="P-loop containing nucleotide triphosphate hydrolases"/>
    <property type="match status" value="1"/>
</dbReference>
<evidence type="ECO:0000256" key="5">
    <source>
        <dbReference type="ARBA" id="ARBA00022741"/>
    </source>
</evidence>
<evidence type="ECO:0000256" key="8">
    <source>
        <dbReference type="ARBA" id="ARBA00048090"/>
    </source>
</evidence>
<dbReference type="PANTHER" id="PTHR43442:SF3">
    <property type="entry name" value="GLUCONOKINASE-RELATED"/>
    <property type="match status" value="1"/>
</dbReference>
<evidence type="ECO:0000313" key="11">
    <source>
        <dbReference type="Proteomes" id="UP001529338"/>
    </source>
</evidence>
<evidence type="ECO:0000313" key="10">
    <source>
        <dbReference type="EMBL" id="MDM7855182.1"/>
    </source>
</evidence>
<dbReference type="Proteomes" id="UP001529338">
    <property type="component" value="Unassembled WGS sequence"/>
</dbReference>
<evidence type="ECO:0000256" key="9">
    <source>
        <dbReference type="RuleBase" id="RU363066"/>
    </source>
</evidence>
<dbReference type="InterPro" id="IPR006001">
    <property type="entry name" value="Therm_gnt_kin"/>
</dbReference>
<comment type="catalytic activity">
    <reaction evidence="8 9">
        <text>D-gluconate + ATP = 6-phospho-D-gluconate + ADP + H(+)</text>
        <dbReference type="Rhea" id="RHEA:19433"/>
        <dbReference type="ChEBI" id="CHEBI:15378"/>
        <dbReference type="ChEBI" id="CHEBI:18391"/>
        <dbReference type="ChEBI" id="CHEBI:30616"/>
        <dbReference type="ChEBI" id="CHEBI:58759"/>
        <dbReference type="ChEBI" id="CHEBI:456216"/>
        <dbReference type="EC" id="2.7.1.12"/>
    </reaction>
</comment>
<keyword evidence="11" id="KW-1185">Reference proteome</keyword>
<dbReference type="PANTHER" id="PTHR43442">
    <property type="entry name" value="GLUCONOKINASE-RELATED"/>
    <property type="match status" value="1"/>
</dbReference>
<dbReference type="GO" id="GO:0046316">
    <property type="term" value="F:gluconokinase activity"/>
    <property type="evidence" value="ECO:0007669"/>
    <property type="project" value="UniProtKB-EC"/>
</dbReference>
<reference evidence="10 11" key="1">
    <citation type="submission" date="2023-06" db="EMBL/GenBank/DDBJ databases">
        <title>Cellulomonas sp. MW4 Whole genome sequence.</title>
        <authorList>
            <person name="Park S."/>
        </authorList>
    </citation>
    <scope>NUCLEOTIDE SEQUENCE [LARGE SCALE GENOMIC DNA]</scope>
    <source>
        <strain evidence="10 11">MW4</strain>
    </source>
</reference>
<dbReference type="SUPFAM" id="SSF52540">
    <property type="entry name" value="P-loop containing nucleoside triphosphate hydrolases"/>
    <property type="match status" value="1"/>
</dbReference>
<evidence type="ECO:0000256" key="2">
    <source>
        <dbReference type="ARBA" id="ARBA00008420"/>
    </source>
</evidence>
<comment type="similarity">
    <text evidence="2 9">Belongs to the gluconokinase GntK/GntV family.</text>
</comment>
<dbReference type="RefSeq" id="WP_289454988.1">
    <property type="nucleotide sequence ID" value="NZ_JAUCGQ010000001.1"/>
</dbReference>
<dbReference type="Pfam" id="PF13671">
    <property type="entry name" value="AAA_33"/>
    <property type="match status" value="1"/>
</dbReference>
<protein>
    <recommendedName>
        <fullName evidence="3 9">Gluconokinase</fullName>
        <ecNumber evidence="3 9">2.7.1.12</ecNumber>
    </recommendedName>
</protein>
<proteinExistence type="inferred from homology"/>
<name>A0ABT7SI01_9CELL</name>
<dbReference type="InterPro" id="IPR027417">
    <property type="entry name" value="P-loop_NTPase"/>
</dbReference>
<organism evidence="10 11">
    <name type="scientific">Cellulomonas alba</name>
    <dbReference type="NCBI Taxonomy" id="3053467"/>
    <lineage>
        <taxon>Bacteria</taxon>
        <taxon>Bacillati</taxon>
        <taxon>Actinomycetota</taxon>
        <taxon>Actinomycetes</taxon>
        <taxon>Micrococcales</taxon>
        <taxon>Cellulomonadaceae</taxon>
        <taxon>Cellulomonas</taxon>
    </lineage>
</organism>
<comment type="caution">
    <text evidence="10">The sequence shown here is derived from an EMBL/GenBank/DDBJ whole genome shotgun (WGS) entry which is preliminary data.</text>
</comment>
<dbReference type="EC" id="2.7.1.12" evidence="3 9"/>
<comment type="pathway">
    <text evidence="1">Carbohydrate acid metabolism.</text>
</comment>
<keyword evidence="7 9" id="KW-0067">ATP-binding</keyword>
<evidence type="ECO:0000256" key="1">
    <source>
        <dbReference type="ARBA" id="ARBA00004761"/>
    </source>
</evidence>
<sequence length="167" mass="18005">MSEAEHIVVMGVSGTGKTTIGRLVARKLHRDFIEGDDLHPTANVAQMRAGVPLTDAERLPWLRRVRDAMSEAAADGRSTVVACSALRASYRDVLRTAEGRVRFVHLAVPRAVLEHRVEHREGHFMPASLLDSQLATLEPLGADEDGVEVPVSGRAGLTVRSVLAALG</sequence>
<keyword evidence="4 9" id="KW-0808">Transferase</keyword>
<dbReference type="EMBL" id="JAUCGQ010000001">
    <property type="protein sequence ID" value="MDM7855182.1"/>
    <property type="molecule type" value="Genomic_DNA"/>
</dbReference>
<dbReference type="NCBIfam" id="TIGR01313">
    <property type="entry name" value="therm_gnt_kin"/>
    <property type="match status" value="1"/>
</dbReference>
<keyword evidence="5 9" id="KW-0547">Nucleotide-binding</keyword>
<evidence type="ECO:0000256" key="3">
    <source>
        <dbReference type="ARBA" id="ARBA00012054"/>
    </source>
</evidence>
<evidence type="ECO:0000256" key="6">
    <source>
        <dbReference type="ARBA" id="ARBA00022777"/>
    </source>
</evidence>
<dbReference type="CDD" id="cd02021">
    <property type="entry name" value="GntK"/>
    <property type="match status" value="1"/>
</dbReference>
<accession>A0ABT7SI01</accession>
<gene>
    <name evidence="10" type="ORF">QRT04_09580</name>
</gene>
<evidence type="ECO:0000256" key="7">
    <source>
        <dbReference type="ARBA" id="ARBA00022840"/>
    </source>
</evidence>
<evidence type="ECO:0000256" key="4">
    <source>
        <dbReference type="ARBA" id="ARBA00022679"/>
    </source>
</evidence>